<reference evidence="10" key="2">
    <citation type="submission" date="2015-01" db="EMBL/GenBank/DDBJ databases">
        <title>Evolutionary Origins and Diversification of the Mycorrhizal Mutualists.</title>
        <authorList>
            <consortium name="DOE Joint Genome Institute"/>
            <consortium name="Mycorrhizal Genomics Consortium"/>
            <person name="Kohler A."/>
            <person name="Kuo A."/>
            <person name="Nagy L.G."/>
            <person name="Floudas D."/>
            <person name="Copeland A."/>
            <person name="Barry K.W."/>
            <person name="Cichocki N."/>
            <person name="Veneault-Fourrey C."/>
            <person name="LaButti K."/>
            <person name="Lindquist E.A."/>
            <person name="Lipzen A."/>
            <person name="Lundell T."/>
            <person name="Morin E."/>
            <person name="Murat C."/>
            <person name="Riley R."/>
            <person name="Ohm R."/>
            <person name="Sun H."/>
            <person name="Tunlid A."/>
            <person name="Henrissat B."/>
            <person name="Grigoriev I.V."/>
            <person name="Hibbett D.S."/>
            <person name="Martin F."/>
        </authorList>
    </citation>
    <scope>NUCLEOTIDE SEQUENCE [LARGE SCALE GENOMIC DNA]</scope>
    <source>
        <strain evidence="10">Zn</strain>
    </source>
</reference>
<keyword evidence="6" id="KW-0539">Nucleus</keyword>
<keyword evidence="5" id="KW-0804">Transcription</keyword>
<keyword evidence="2" id="KW-0862">Zinc</keyword>
<dbReference type="CDD" id="cd12148">
    <property type="entry name" value="fungal_TF_MHR"/>
    <property type="match status" value="1"/>
</dbReference>
<protein>
    <recommendedName>
        <fullName evidence="8">Xylanolytic transcriptional activator regulatory domain-containing protein</fullName>
    </recommendedName>
</protein>
<dbReference type="FunCoup" id="A0A0C3CTV4">
    <property type="interactions" value="248"/>
</dbReference>
<feature type="domain" description="Xylanolytic transcriptional activator regulatory" evidence="8">
    <location>
        <begin position="116"/>
        <end position="335"/>
    </location>
</feature>
<organism evidence="9 10">
    <name type="scientific">Oidiodendron maius (strain Zn)</name>
    <dbReference type="NCBI Taxonomy" id="913774"/>
    <lineage>
        <taxon>Eukaryota</taxon>
        <taxon>Fungi</taxon>
        <taxon>Dikarya</taxon>
        <taxon>Ascomycota</taxon>
        <taxon>Pezizomycotina</taxon>
        <taxon>Leotiomycetes</taxon>
        <taxon>Leotiomycetes incertae sedis</taxon>
        <taxon>Myxotrichaceae</taxon>
        <taxon>Oidiodendron</taxon>
    </lineage>
</organism>
<accession>A0A0C3CTV4</accession>
<dbReference type="GO" id="GO:0006351">
    <property type="term" value="P:DNA-templated transcription"/>
    <property type="evidence" value="ECO:0007669"/>
    <property type="project" value="InterPro"/>
</dbReference>
<proteinExistence type="predicted"/>
<evidence type="ECO:0000259" key="8">
    <source>
        <dbReference type="Pfam" id="PF04082"/>
    </source>
</evidence>
<sequence length="449" mass="50862">MRARIEDLETRLGYSEHIFRSLTTETHASSVLRQLKDGASTEKIYQYLATRQPTGSEYSPRGQEDSEISSRFSETSSVPGSGRTLSNETLEVVNYPVSSWTKVTANTELVNQLHLLYFSWEHGVCSLFSKYHFIEDRDSGTPRYCSSLLVNAVAALGCKFANRVEIQETFDGGEKFYLEAKRLWEATQDETSITDIQATALMSLWEASKGHHRKGAFYSRQALSMAIEGSFHTDEGHDAASREVRSATFWGIFTLDQIWSLYSGCLPHLSRRGTFDIPSIVMDGQDKLDWVPFFDDGTRLKTRTTQTSNSRSIFRGTCELSHVIYESLYTLYTPSRPVIIEDVMGVYQQYLEWYESMLPVLKSGENSTPMAIFNHLLYHFGILLLFSPLIGLRIESNPVAPGEMCTEAADSISALVRSYRELYGLQRIHTFIPYISLVSSVTYLTIINT</sequence>
<feature type="region of interest" description="Disordered" evidence="7">
    <location>
        <begin position="53"/>
        <end position="83"/>
    </location>
</feature>
<dbReference type="OrthoDB" id="2123952at2759"/>
<evidence type="ECO:0000256" key="3">
    <source>
        <dbReference type="ARBA" id="ARBA00023015"/>
    </source>
</evidence>
<dbReference type="GO" id="GO:0008270">
    <property type="term" value="F:zinc ion binding"/>
    <property type="evidence" value="ECO:0007669"/>
    <property type="project" value="InterPro"/>
</dbReference>
<evidence type="ECO:0000313" key="10">
    <source>
        <dbReference type="Proteomes" id="UP000054321"/>
    </source>
</evidence>
<keyword evidence="1" id="KW-0479">Metal-binding</keyword>
<keyword evidence="3" id="KW-0805">Transcription regulation</keyword>
<dbReference type="Proteomes" id="UP000054321">
    <property type="component" value="Unassembled WGS sequence"/>
</dbReference>
<gene>
    <name evidence="9" type="ORF">OIDMADRAFT_119905</name>
</gene>
<dbReference type="GO" id="GO:0003677">
    <property type="term" value="F:DNA binding"/>
    <property type="evidence" value="ECO:0007669"/>
    <property type="project" value="UniProtKB-KW"/>
</dbReference>
<dbReference type="AlphaFoldDB" id="A0A0C3CTV4"/>
<evidence type="ECO:0000256" key="4">
    <source>
        <dbReference type="ARBA" id="ARBA00023125"/>
    </source>
</evidence>
<name>A0A0C3CTV4_OIDMZ</name>
<keyword evidence="10" id="KW-1185">Reference proteome</keyword>
<evidence type="ECO:0000256" key="2">
    <source>
        <dbReference type="ARBA" id="ARBA00022833"/>
    </source>
</evidence>
<evidence type="ECO:0000256" key="6">
    <source>
        <dbReference type="ARBA" id="ARBA00023242"/>
    </source>
</evidence>
<evidence type="ECO:0000256" key="5">
    <source>
        <dbReference type="ARBA" id="ARBA00023163"/>
    </source>
</evidence>
<evidence type="ECO:0000256" key="7">
    <source>
        <dbReference type="SAM" id="MobiDB-lite"/>
    </source>
</evidence>
<dbReference type="PANTHER" id="PTHR31313">
    <property type="entry name" value="TY1 ENHANCER ACTIVATOR"/>
    <property type="match status" value="1"/>
</dbReference>
<dbReference type="InterPro" id="IPR051615">
    <property type="entry name" value="Transcr_Regulatory_Elem"/>
</dbReference>
<dbReference type="EMBL" id="KN832874">
    <property type="protein sequence ID" value="KIN02434.1"/>
    <property type="molecule type" value="Genomic_DNA"/>
</dbReference>
<evidence type="ECO:0000313" key="9">
    <source>
        <dbReference type="EMBL" id="KIN02434.1"/>
    </source>
</evidence>
<dbReference type="PANTHER" id="PTHR31313:SF4">
    <property type="entry name" value="CONIDIAL DEVELOPMENT PROTEIN FLUFFY"/>
    <property type="match status" value="1"/>
</dbReference>
<dbReference type="Pfam" id="PF04082">
    <property type="entry name" value="Fungal_trans"/>
    <property type="match status" value="1"/>
</dbReference>
<reference evidence="9 10" key="1">
    <citation type="submission" date="2014-04" db="EMBL/GenBank/DDBJ databases">
        <authorList>
            <consortium name="DOE Joint Genome Institute"/>
            <person name="Kuo A."/>
            <person name="Martino E."/>
            <person name="Perotto S."/>
            <person name="Kohler A."/>
            <person name="Nagy L.G."/>
            <person name="Floudas D."/>
            <person name="Copeland A."/>
            <person name="Barry K.W."/>
            <person name="Cichocki N."/>
            <person name="Veneault-Fourrey C."/>
            <person name="LaButti K."/>
            <person name="Lindquist E.A."/>
            <person name="Lipzen A."/>
            <person name="Lundell T."/>
            <person name="Morin E."/>
            <person name="Murat C."/>
            <person name="Sun H."/>
            <person name="Tunlid A."/>
            <person name="Henrissat B."/>
            <person name="Grigoriev I.V."/>
            <person name="Hibbett D.S."/>
            <person name="Martin F."/>
            <person name="Nordberg H.P."/>
            <person name="Cantor M.N."/>
            <person name="Hua S.X."/>
        </authorList>
    </citation>
    <scope>NUCLEOTIDE SEQUENCE [LARGE SCALE GENOMIC DNA]</scope>
    <source>
        <strain evidence="9 10">Zn</strain>
    </source>
</reference>
<dbReference type="InParanoid" id="A0A0C3CTV4"/>
<evidence type="ECO:0000256" key="1">
    <source>
        <dbReference type="ARBA" id="ARBA00022723"/>
    </source>
</evidence>
<keyword evidence="4" id="KW-0238">DNA-binding</keyword>
<dbReference type="STRING" id="913774.A0A0C3CTV4"/>
<dbReference type="InterPro" id="IPR007219">
    <property type="entry name" value="XnlR_reg_dom"/>
</dbReference>
<dbReference type="HOGENOM" id="CLU_609874_0_0_1"/>